<keyword evidence="4" id="KW-0653">Protein transport</keyword>
<evidence type="ECO:0000256" key="10">
    <source>
        <dbReference type="ARBA" id="ARBA00033150"/>
    </source>
</evidence>
<dbReference type="STRING" id="988480.A0A075AT80"/>
<keyword evidence="5" id="KW-0560">Oxidoreductase</keyword>
<evidence type="ECO:0000256" key="9">
    <source>
        <dbReference type="ARBA" id="ARBA00023284"/>
    </source>
</evidence>
<dbReference type="GO" id="GO:0015035">
    <property type="term" value="F:protein-disulfide reductase activity"/>
    <property type="evidence" value="ECO:0007669"/>
    <property type="project" value="InterPro"/>
</dbReference>
<evidence type="ECO:0000313" key="13">
    <source>
        <dbReference type="EMBL" id="EPZ31930.1"/>
    </source>
</evidence>
<evidence type="ECO:0000256" key="1">
    <source>
        <dbReference type="ARBA" id="ARBA00004164"/>
    </source>
</evidence>
<keyword evidence="9" id="KW-0676">Redox-active center</keyword>
<evidence type="ECO:0000256" key="7">
    <source>
        <dbReference type="ARBA" id="ARBA00023128"/>
    </source>
</evidence>
<evidence type="ECO:0000256" key="8">
    <source>
        <dbReference type="ARBA" id="ARBA00023157"/>
    </source>
</evidence>
<evidence type="ECO:0000256" key="3">
    <source>
        <dbReference type="ARBA" id="ARBA00022448"/>
    </source>
</evidence>
<dbReference type="EMBL" id="KE561200">
    <property type="protein sequence ID" value="EPZ31930.1"/>
    <property type="molecule type" value="Genomic_DNA"/>
</dbReference>
<keyword evidence="6" id="KW-0811">Translocation</keyword>
<dbReference type="HOGENOM" id="CLU_127296_0_0_1"/>
<sequence length="143" mass="16017">MSYAKRDEKDTIIFVTPEDSKILADSDKLEQENDQDNGHMGAVNEETGEINWDCPCLAEAIKPPCGEFFKSAFSCFVNSKSEPQGQDCIDHFMAMKECYQSYPEIYLKDEDNETVNNEDSSNTNNDEASALDNSDESSVTSTQ</sequence>
<feature type="domain" description="CHCH" evidence="12">
    <location>
        <begin position="65"/>
        <end position="100"/>
    </location>
</feature>
<dbReference type="OrthoDB" id="7481291at2759"/>
<dbReference type="GO" id="GO:0045041">
    <property type="term" value="P:protein import into mitochondrial intermembrane space"/>
    <property type="evidence" value="ECO:0007669"/>
    <property type="project" value="InterPro"/>
</dbReference>
<dbReference type="GO" id="GO:0005758">
    <property type="term" value="C:mitochondrial intermembrane space"/>
    <property type="evidence" value="ECO:0007669"/>
    <property type="project" value="TreeGrafter"/>
</dbReference>
<dbReference type="GO" id="GO:0005743">
    <property type="term" value="C:mitochondrial inner membrane"/>
    <property type="evidence" value="ECO:0007669"/>
    <property type="project" value="UniProtKB-SubCell"/>
</dbReference>
<protein>
    <recommendedName>
        <fullName evidence="2">Mitochondrial intermembrane space import and assembly protein 40</fullName>
    </recommendedName>
    <alternativeName>
        <fullName evidence="10">Mitochondrial import inner membrane translocase TIM40</fullName>
    </alternativeName>
</protein>
<evidence type="ECO:0000256" key="4">
    <source>
        <dbReference type="ARBA" id="ARBA00022927"/>
    </source>
</evidence>
<keyword evidence="3" id="KW-0813">Transport</keyword>
<keyword evidence="7" id="KW-0496">Mitochondrion</keyword>
<dbReference type="OMA" id="FSFCKQF"/>
<dbReference type="AlphaFoldDB" id="A0A075AT80"/>
<evidence type="ECO:0000256" key="11">
    <source>
        <dbReference type="SAM" id="MobiDB-lite"/>
    </source>
</evidence>
<dbReference type="Proteomes" id="UP000030755">
    <property type="component" value="Unassembled WGS sequence"/>
</dbReference>
<evidence type="ECO:0000259" key="12">
    <source>
        <dbReference type="Pfam" id="PF06747"/>
    </source>
</evidence>
<evidence type="ECO:0000256" key="6">
    <source>
        <dbReference type="ARBA" id="ARBA00023010"/>
    </source>
</evidence>
<feature type="region of interest" description="Disordered" evidence="11">
    <location>
        <begin position="109"/>
        <end position="143"/>
    </location>
</feature>
<proteinExistence type="predicted"/>
<dbReference type="Gene3D" id="1.10.287.2900">
    <property type="match status" value="1"/>
</dbReference>
<accession>A0A075AT80</accession>
<gene>
    <name evidence="13" type="ORF">O9G_001940</name>
</gene>
<dbReference type="InterPro" id="IPR039289">
    <property type="entry name" value="CHCHD4"/>
</dbReference>
<dbReference type="InterPro" id="IPR010625">
    <property type="entry name" value="CHCH"/>
</dbReference>
<keyword evidence="8" id="KW-1015">Disulfide bond</keyword>
<reference evidence="13 14" key="1">
    <citation type="journal article" date="2013" name="Curr. Biol.">
        <title>Shared signatures of parasitism and phylogenomics unite Cryptomycota and microsporidia.</title>
        <authorList>
            <person name="James T.Y."/>
            <person name="Pelin A."/>
            <person name="Bonen L."/>
            <person name="Ahrendt S."/>
            <person name="Sain D."/>
            <person name="Corradi N."/>
            <person name="Stajich J.E."/>
        </authorList>
    </citation>
    <scope>NUCLEOTIDE SEQUENCE [LARGE SCALE GENOMIC DNA]</scope>
    <source>
        <strain evidence="13 14">CSF55</strain>
    </source>
</reference>
<name>A0A075AT80_ROZAC</name>
<keyword evidence="14" id="KW-1185">Reference proteome</keyword>
<feature type="compositionally biased region" description="Low complexity" evidence="11">
    <location>
        <begin position="114"/>
        <end position="127"/>
    </location>
</feature>
<evidence type="ECO:0000256" key="5">
    <source>
        <dbReference type="ARBA" id="ARBA00023002"/>
    </source>
</evidence>
<evidence type="ECO:0000256" key="2">
    <source>
        <dbReference type="ARBA" id="ARBA00013714"/>
    </source>
</evidence>
<dbReference type="PANTHER" id="PTHR21622">
    <property type="entry name" value="COILED-COIL-HELIX-COILED-COIL-HELIX DOMAIN CONTAINING 4"/>
    <property type="match status" value="1"/>
</dbReference>
<organism evidence="13 14">
    <name type="scientific">Rozella allomycis (strain CSF55)</name>
    <dbReference type="NCBI Taxonomy" id="988480"/>
    <lineage>
        <taxon>Eukaryota</taxon>
        <taxon>Fungi</taxon>
        <taxon>Fungi incertae sedis</taxon>
        <taxon>Cryptomycota</taxon>
        <taxon>Cryptomycota incertae sedis</taxon>
        <taxon>Rozella</taxon>
    </lineage>
</organism>
<evidence type="ECO:0000313" key="14">
    <source>
        <dbReference type="Proteomes" id="UP000030755"/>
    </source>
</evidence>
<dbReference type="Pfam" id="PF06747">
    <property type="entry name" value="CHCH"/>
    <property type="match status" value="1"/>
</dbReference>
<comment type="subcellular location">
    <subcellularLocation>
        <location evidence="1">Mitochondrion inner membrane</location>
        <topology evidence="1">Single-pass type II membrane protein</topology>
        <orientation evidence="1">Intermembrane side</orientation>
    </subcellularLocation>
</comment>
<dbReference type="PANTHER" id="PTHR21622:SF0">
    <property type="entry name" value="COILED-COIL-HELIX-COILED-COIL-HELIX DOMAIN CONTAINING 4"/>
    <property type="match status" value="1"/>
</dbReference>
<dbReference type="PROSITE" id="PS51808">
    <property type="entry name" value="CHCH"/>
    <property type="match status" value="1"/>
</dbReference>